<comment type="caution">
    <text evidence="1">The sequence shown here is derived from an EMBL/GenBank/DDBJ whole genome shotgun (WGS) entry which is preliminary data.</text>
</comment>
<name>A0A8J8NDB1_HALGN</name>
<proteinExistence type="predicted"/>
<organism evidence="1 2">
    <name type="scientific">Halteria grandinella</name>
    <dbReference type="NCBI Taxonomy" id="5974"/>
    <lineage>
        <taxon>Eukaryota</taxon>
        <taxon>Sar</taxon>
        <taxon>Alveolata</taxon>
        <taxon>Ciliophora</taxon>
        <taxon>Intramacronucleata</taxon>
        <taxon>Spirotrichea</taxon>
        <taxon>Stichotrichia</taxon>
        <taxon>Sporadotrichida</taxon>
        <taxon>Halteriidae</taxon>
        <taxon>Halteria</taxon>
    </lineage>
</organism>
<gene>
    <name evidence="1" type="ORF">FGO68_gene17488</name>
</gene>
<reference evidence="1" key="1">
    <citation type="submission" date="2019-06" db="EMBL/GenBank/DDBJ databases">
        <authorList>
            <person name="Zheng W."/>
        </authorList>
    </citation>
    <scope>NUCLEOTIDE SEQUENCE</scope>
    <source>
        <strain evidence="1">QDHG01</strain>
    </source>
</reference>
<evidence type="ECO:0000313" key="2">
    <source>
        <dbReference type="Proteomes" id="UP000785679"/>
    </source>
</evidence>
<dbReference type="AlphaFoldDB" id="A0A8J8NDB1"/>
<evidence type="ECO:0000313" key="1">
    <source>
        <dbReference type="EMBL" id="TNV73072.1"/>
    </source>
</evidence>
<accession>A0A8J8NDB1</accession>
<keyword evidence="2" id="KW-1185">Reference proteome</keyword>
<protein>
    <submittedName>
        <fullName evidence="1">Uncharacterized protein</fullName>
    </submittedName>
</protein>
<sequence>MLHFQALKRLLYYVQTCRITRQLGSQKSIVNFVCGQEIFKSSNLRLKLSFLSSCKRKSCLTFQRHFILKNIGYTTRNLSQSMYYIWEKSLTKFGINFSYQYTNLSFTDCDQMNYSCNFVINLLF</sequence>
<dbReference type="EMBL" id="RRYP01019972">
    <property type="protein sequence ID" value="TNV73072.1"/>
    <property type="molecule type" value="Genomic_DNA"/>
</dbReference>
<dbReference type="Proteomes" id="UP000785679">
    <property type="component" value="Unassembled WGS sequence"/>
</dbReference>